<comment type="similarity">
    <text evidence="2 13">Belongs to the protein kinase superfamily. TKL Ser/Thr protein kinase family. TGFB receptor subfamily.</text>
</comment>
<evidence type="ECO:0000256" key="13">
    <source>
        <dbReference type="RuleBase" id="RU361271"/>
    </source>
</evidence>
<dbReference type="GO" id="GO:0017002">
    <property type="term" value="F:activin receptor activity"/>
    <property type="evidence" value="ECO:0007669"/>
    <property type="project" value="TreeGrafter"/>
</dbReference>
<dbReference type="Gene3D" id="1.10.510.10">
    <property type="entry name" value="Transferase(Phosphotransferase) domain 1"/>
    <property type="match status" value="1"/>
</dbReference>
<keyword evidence="13" id="KW-0460">Magnesium</keyword>
<evidence type="ECO:0000259" key="15">
    <source>
        <dbReference type="PROSITE" id="PS50011"/>
    </source>
</evidence>
<evidence type="ECO:0000256" key="10">
    <source>
        <dbReference type="ARBA" id="ARBA00022989"/>
    </source>
</evidence>
<reference evidence="17" key="1">
    <citation type="submission" date="2025-08" db="UniProtKB">
        <authorList>
            <consortium name="RefSeq"/>
        </authorList>
    </citation>
    <scope>IDENTIFICATION</scope>
    <source>
        <strain evidence="17">USDA-PBARC FA_bdor</strain>
        <tissue evidence="17">Whole organism</tissue>
    </source>
</reference>
<evidence type="ECO:0000256" key="8">
    <source>
        <dbReference type="ARBA" id="ARBA00022777"/>
    </source>
</evidence>
<dbReference type="PROSITE" id="PS50011">
    <property type="entry name" value="PROTEIN_KINASE_DOM"/>
    <property type="match status" value="1"/>
</dbReference>
<dbReference type="GO" id="GO:0048185">
    <property type="term" value="F:activin binding"/>
    <property type="evidence" value="ECO:0007669"/>
    <property type="project" value="TreeGrafter"/>
</dbReference>
<evidence type="ECO:0000256" key="12">
    <source>
        <dbReference type="ARBA" id="ARBA00023170"/>
    </source>
</evidence>
<evidence type="ECO:0000256" key="2">
    <source>
        <dbReference type="ARBA" id="ARBA00009605"/>
    </source>
</evidence>
<comment type="catalytic activity">
    <reaction evidence="13">
        <text>L-threonyl-[receptor-protein] + ATP = O-phospho-L-threonyl-[receptor-protein] + ADP + H(+)</text>
        <dbReference type="Rhea" id="RHEA:44880"/>
        <dbReference type="Rhea" id="RHEA-COMP:11024"/>
        <dbReference type="Rhea" id="RHEA-COMP:11025"/>
        <dbReference type="ChEBI" id="CHEBI:15378"/>
        <dbReference type="ChEBI" id="CHEBI:30013"/>
        <dbReference type="ChEBI" id="CHEBI:30616"/>
        <dbReference type="ChEBI" id="CHEBI:61977"/>
        <dbReference type="ChEBI" id="CHEBI:456216"/>
        <dbReference type="EC" id="2.7.11.30"/>
    </reaction>
</comment>
<feature type="signal peptide" evidence="14">
    <location>
        <begin position="1"/>
        <end position="24"/>
    </location>
</feature>
<dbReference type="Gene3D" id="3.30.200.20">
    <property type="entry name" value="Phosphorylase Kinase, domain 1"/>
    <property type="match status" value="1"/>
</dbReference>
<evidence type="ECO:0000313" key="16">
    <source>
        <dbReference type="Proteomes" id="UP000694866"/>
    </source>
</evidence>
<dbReference type="CDD" id="cd14053">
    <property type="entry name" value="STKc_ACVR2"/>
    <property type="match status" value="1"/>
</dbReference>
<dbReference type="InterPro" id="IPR000472">
    <property type="entry name" value="Activin_recp"/>
</dbReference>
<keyword evidence="4 13" id="KW-0808">Transferase</keyword>
<evidence type="ECO:0000256" key="3">
    <source>
        <dbReference type="ARBA" id="ARBA00022527"/>
    </source>
</evidence>
<dbReference type="InterPro" id="IPR000333">
    <property type="entry name" value="TGFB_receptor"/>
</dbReference>
<dbReference type="GO" id="GO:0071363">
    <property type="term" value="P:cellular response to growth factor stimulus"/>
    <property type="evidence" value="ECO:0007669"/>
    <property type="project" value="TreeGrafter"/>
</dbReference>
<proteinExistence type="inferred from homology"/>
<dbReference type="InterPro" id="IPR000719">
    <property type="entry name" value="Prot_kinase_dom"/>
</dbReference>
<dbReference type="GO" id="GO:0048179">
    <property type="term" value="C:activin receptor complex"/>
    <property type="evidence" value="ECO:0007669"/>
    <property type="project" value="TreeGrafter"/>
</dbReference>
<feature type="transmembrane region" description="Helical" evidence="13">
    <location>
        <begin position="164"/>
        <end position="184"/>
    </location>
</feature>
<dbReference type="CDD" id="cd23615">
    <property type="entry name" value="TFP_LU_ECD_ACVR2"/>
    <property type="match status" value="1"/>
</dbReference>
<dbReference type="InterPro" id="IPR045860">
    <property type="entry name" value="Snake_toxin-like_sf"/>
</dbReference>
<dbReference type="PROSITE" id="PS00108">
    <property type="entry name" value="PROTEIN_KINASE_ST"/>
    <property type="match status" value="1"/>
</dbReference>
<keyword evidence="9 13" id="KW-0067">ATP-binding</keyword>
<evidence type="ECO:0000256" key="4">
    <source>
        <dbReference type="ARBA" id="ARBA00022679"/>
    </source>
</evidence>
<keyword evidence="3 13" id="KW-0723">Serine/threonine-protein kinase</keyword>
<evidence type="ECO:0000256" key="5">
    <source>
        <dbReference type="ARBA" id="ARBA00022692"/>
    </source>
</evidence>
<dbReference type="EC" id="2.7.11.30" evidence="13"/>
<sequence>MAIFLGTLLPIFFVLSSSSGMVFSQDVKGATICEFYNATLCAESKEDCTYREECPPPPIGKRNHCYVLWQHNNVTNTSILKMKGCFYNNQECYNKIECVENNVNRKKQMLFCCCDGDMCNRNYNWDPKPLGKLIIPKEDSESGLNPDQKYIRHSDSDVDSDQHFFILMMTISSGIFIMIIVILARCFGCKSTKLGDYFHPSPLEAIPPDQSQPNFDLQLIKLVEVKARGKFGCVWKAEFKNDLVAVKIFPSECRQSWQMEQDIFKLPRMNHDDILQFIGSEKKENDLKSEFWLVTAYHEWGSLYDYLKTHVITWTQVCRIAESMGRGLMHLHEEIPGDKIHGHKPAIAHRDIKSKNILLKSDMTACIADFGLTLVFHPDKPCGDAHAQVGTHRYMAPEVLEGAINFNRDSFLRIDMYAFGLVLWELMSRCTAQEGPVGEYKLPFQEEIGMHPTLEEMQDHVVRKRVRPAIPETWRKHPGFQSMCDTIEECWDHEAEARLSASCVTARIGGFNQLRDFTPEIVIDFENIEEPIAIAEFTV</sequence>
<dbReference type="PANTHER" id="PTHR23255">
    <property type="entry name" value="TRANSFORMING GROWTH FACTOR-BETA RECEPTOR TYPE I AND II"/>
    <property type="match status" value="1"/>
</dbReference>
<accession>A0A9R1T5K9</accession>
<dbReference type="Pfam" id="PF00069">
    <property type="entry name" value="Pkinase"/>
    <property type="match status" value="1"/>
</dbReference>
<dbReference type="InterPro" id="IPR008271">
    <property type="entry name" value="Ser/Thr_kinase_AS"/>
</dbReference>
<keyword evidence="5 13" id="KW-0812">Transmembrane</keyword>
<feature type="chain" id="PRO_5040506819" description="Serine/threonine-protein kinase receptor" evidence="14">
    <location>
        <begin position="25"/>
        <end position="539"/>
    </location>
</feature>
<keyword evidence="7 13" id="KW-0547">Nucleotide-binding</keyword>
<dbReference type="SUPFAM" id="SSF56112">
    <property type="entry name" value="Protein kinase-like (PK-like)"/>
    <property type="match status" value="1"/>
</dbReference>
<keyword evidence="13" id="KW-0479">Metal-binding</keyword>
<dbReference type="Gene3D" id="2.10.60.10">
    <property type="entry name" value="CD59"/>
    <property type="match status" value="1"/>
</dbReference>
<keyword evidence="16" id="KW-1185">Reference proteome</keyword>
<protein>
    <recommendedName>
        <fullName evidence="13">Serine/threonine-protein kinase receptor</fullName>
        <ecNumber evidence="13">2.7.11.30</ecNumber>
    </recommendedName>
</protein>
<organism evidence="16 17">
    <name type="scientific">Fopius arisanus</name>
    <dbReference type="NCBI Taxonomy" id="64838"/>
    <lineage>
        <taxon>Eukaryota</taxon>
        <taxon>Metazoa</taxon>
        <taxon>Ecdysozoa</taxon>
        <taxon>Arthropoda</taxon>
        <taxon>Hexapoda</taxon>
        <taxon>Insecta</taxon>
        <taxon>Pterygota</taxon>
        <taxon>Neoptera</taxon>
        <taxon>Endopterygota</taxon>
        <taxon>Hymenoptera</taxon>
        <taxon>Apocrita</taxon>
        <taxon>Ichneumonoidea</taxon>
        <taxon>Braconidae</taxon>
        <taxon>Opiinae</taxon>
        <taxon>Fopius</taxon>
    </lineage>
</organism>
<keyword evidence="11 13" id="KW-0472">Membrane</keyword>
<dbReference type="SMART" id="SM00220">
    <property type="entry name" value="S_TKc"/>
    <property type="match status" value="1"/>
</dbReference>
<keyword evidence="12 13" id="KW-0675">Receptor</keyword>
<dbReference type="KEGG" id="fas:105266672"/>
<dbReference type="OrthoDB" id="547665at2759"/>
<dbReference type="InterPro" id="IPR011009">
    <property type="entry name" value="Kinase-like_dom_sf"/>
</dbReference>
<dbReference type="PRINTS" id="PR00653">
    <property type="entry name" value="ACTIVIN2R"/>
</dbReference>
<comment type="subcellular location">
    <subcellularLocation>
        <location evidence="1 13">Membrane</location>
        <topology evidence="1 13">Single-pass type I membrane protein</topology>
    </subcellularLocation>
</comment>
<dbReference type="SUPFAM" id="SSF57302">
    <property type="entry name" value="Snake toxin-like"/>
    <property type="match status" value="1"/>
</dbReference>
<feature type="domain" description="Protein kinase" evidence="15">
    <location>
        <begin position="220"/>
        <end position="518"/>
    </location>
</feature>
<dbReference type="AlphaFoldDB" id="A0A9R1T5K9"/>
<dbReference type="Proteomes" id="UP000694866">
    <property type="component" value="Unplaced"/>
</dbReference>
<dbReference type="FunFam" id="3.30.200.20:FF:000094">
    <property type="entry name" value="Serine/threonine-protein kinase receptor"/>
    <property type="match status" value="1"/>
</dbReference>
<evidence type="ECO:0000256" key="6">
    <source>
        <dbReference type="ARBA" id="ARBA00022729"/>
    </source>
</evidence>
<evidence type="ECO:0000313" key="17">
    <source>
        <dbReference type="RefSeq" id="XP_011303317.1"/>
    </source>
</evidence>
<dbReference type="Pfam" id="PF01064">
    <property type="entry name" value="Activin_recp"/>
    <property type="match status" value="1"/>
</dbReference>
<comment type="cofactor">
    <cofactor evidence="13">
        <name>Mg(2+)</name>
        <dbReference type="ChEBI" id="CHEBI:18420"/>
    </cofactor>
    <cofactor evidence="13">
        <name>Mn(2+)</name>
        <dbReference type="ChEBI" id="CHEBI:29035"/>
    </cofactor>
</comment>
<keyword evidence="8 13" id="KW-0418">Kinase</keyword>
<evidence type="ECO:0000256" key="11">
    <source>
        <dbReference type="ARBA" id="ARBA00023136"/>
    </source>
</evidence>
<gene>
    <name evidence="17" type="primary">LOC105266672</name>
</gene>
<evidence type="ECO:0000256" key="14">
    <source>
        <dbReference type="SAM" id="SignalP"/>
    </source>
</evidence>
<keyword evidence="13" id="KW-0464">Manganese</keyword>
<dbReference type="GO" id="GO:0046872">
    <property type="term" value="F:metal ion binding"/>
    <property type="evidence" value="ECO:0007669"/>
    <property type="project" value="UniProtKB-KW"/>
</dbReference>
<name>A0A9R1T5K9_9HYME</name>
<evidence type="ECO:0000256" key="9">
    <source>
        <dbReference type="ARBA" id="ARBA00022840"/>
    </source>
</evidence>
<dbReference type="GeneID" id="105266672"/>
<evidence type="ECO:0000256" key="7">
    <source>
        <dbReference type="ARBA" id="ARBA00022741"/>
    </source>
</evidence>
<dbReference type="GO" id="GO:0005524">
    <property type="term" value="F:ATP binding"/>
    <property type="evidence" value="ECO:0007669"/>
    <property type="project" value="UniProtKB-UniRule"/>
</dbReference>
<dbReference type="RefSeq" id="XP_011303317.1">
    <property type="nucleotide sequence ID" value="XM_011305015.1"/>
</dbReference>
<keyword evidence="10 13" id="KW-1133">Transmembrane helix</keyword>
<keyword evidence="6 14" id="KW-0732">Signal</keyword>
<dbReference type="PANTHER" id="PTHR23255:SF98">
    <property type="entry name" value="SERINE_THREONINE-PROTEIN KINASE RECEPTOR"/>
    <property type="match status" value="1"/>
</dbReference>
<evidence type="ECO:0000256" key="1">
    <source>
        <dbReference type="ARBA" id="ARBA00004479"/>
    </source>
</evidence>